<feature type="transmembrane region" description="Helical" evidence="1">
    <location>
        <begin position="9"/>
        <end position="27"/>
    </location>
</feature>
<accession>A0A6N2TN83</accession>
<dbReference type="InterPro" id="IPR051922">
    <property type="entry name" value="Bact_Sporulation_Assoc"/>
</dbReference>
<evidence type="ECO:0000259" key="2">
    <source>
        <dbReference type="Pfam" id="PF08486"/>
    </source>
</evidence>
<proteinExistence type="predicted"/>
<sequence>MKRKLNEKYVYYGIMLFVVAIFLVIMFSERKKRETELDIESKLPKIQQEETQSKAQTEEQMIRVVIKTNGFQEIAHAEIKFQAEGGLIATAGDEKREYGQGEVFAVTPDDAMFQKGTIKVESVVSGDKITVSSLNRGYGTPSYLGSFELFSSAEGMILVNELPLEEYLYAVVPSEMPASYELEALKAQAVCARSYAYNQTQGLSYPEYNAHVDDSTSFQVYGNSKEQESAVRAVDETRGQKLWYQNQVVTAYYYSTSCGKTTGIEAWGTTPDEQNQYLQSVEICKEDGNSYEAELPWYRWKAVVPERVLSNLIELNTATEIGTLQNVSVTKRGAGGVALQIVAQGDGGSVTVDTENKIRRALGGKGYQIEKQDGTVVDSQNLLPSAFFQIEKSEGNYIINGGGYGHGIGMSQNGANEMAKCGKTYIEILQLFYQGVTVE</sequence>
<evidence type="ECO:0000313" key="3">
    <source>
        <dbReference type="EMBL" id="VYT04916.1"/>
    </source>
</evidence>
<keyword evidence="1" id="KW-1133">Transmembrane helix</keyword>
<keyword evidence="1" id="KW-0812">Transmembrane</keyword>
<feature type="domain" description="Sporulation stage II protein D amidase enhancer LytB N-terminal" evidence="2">
    <location>
        <begin position="154"/>
        <end position="244"/>
    </location>
</feature>
<dbReference type="PANTHER" id="PTHR30032">
    <property type="entry name" value="N-ACETYLMURAMOYL-L-ALANINE AMIDASE-RELATED"/>
    <property type="match status" value="1"/>
</dbReference>
<protein>
    <submittedName>
        <fullName evidence="3">Amidase enhancer</fullName>
    </submittedName>
</protein>
<dbReference type="AlphaFoldDB" id="A0A6N2TN83"/>
<dbReference type="Pfam" id="PF08486">
    <property type="entry name" value="SpoIID"/>
    <property type="match status" value="1"/>
</dbReference>
<evidence type="ECO:0000256" key="1">
    <source>
        <dbReference type="SAM" id="Phobius"/>
    </source>
</evidence>
<dbReference type="InterPro" id="IPR013693">
    <property type="entry name" value="SpoIID/LytB_N"/>
</dbReference>
<keyword evidence="1" id="KW-0472">Membrane</keyword>
<dbReference type="GO" id="GO:0030288">
    <property type="term" value="C:outer membrane-bounded periplasmic space"/>
    <property type="evidence" value="ECO:0007669"/>
    <property type="project" value="TreeGrafter"/>
</dbReference>
<name>A0A6N2TN83_9FIRM</name>
<dbReference type="EMBL" id="CACRTG010000012">
    <property type="protein sequence ID" value="VYT04916.1"/>
    <property type="molecule type" value="Genomic_DNA"/>
</dbReference>
<dbReference type="NCBIfam" id="TIGR02669">
    <property type="entry name" value="SpoIID_LytB"/>
    <property type="match status" value="1"/>
</dbReference>
<reference evidence="3" key="1">
    <citation type="submission" date="2019-11" db="EMBL/GenBank/DDBJ databases">
        <authorList>
            <person name="Feng L."/>
        </authorList>
    </citation>
    <scope>NUCLEOTIDE SEQUENCE</scope>
    <source>
        <strain evidence="3">CnexileLFYP112</strain>
    </source>
</reference>
<dbReference type="GO" id="GO:0030435">
    <property type="term" value="P:sporulation resulting in formation of a cellular spore"/>
    <property type="evidence" value="ECO:0007669"/>
    <property type="project" value="InterPro"/>
</dbReference>
<organism evidence="3">
    <name type="scientific">[Clostridium] nexile</name>
    <dbReference type="NCBI Taxonomy" id="29361"/>
    <lineage>
        <taxon>Bacteria</taxon>
        <taxon>Bacillati</taxon>
        <taxon>Bacillota</taxon>
        <taxon>Clostridia</taxon>
        <taxon>Lachnospirales</taxon>
        <taxon>Lachnospiraceae</taxon>
        <taxon>Tyzzerella</taxon>
    </lineage>
</organism>
<gene>
    <name evidence="3" type="primary">lytB</name>
    <name evidence="3" type="ORF">CNLFYP112_00360</name>
</gene>
<dbReference type="PANTHER" id="PTHR30032:SF4">
    <property type="entry name" value="AMIDASE ENHANCER"/>
    <property type="match status" value="1"/>
</dbReference>
<dbReference type="InterPro" id="IPR013486">
    <property type="entry name" value="SpoIID/LytB"/>
</dbReference>